<accession>F2IFW7</accession>
<dbReference type="KEGG" id="fte:Fluta_1596"/>
<dbReference type="Proteomes" id="UP000007463">
    <property type="component" value="Chromosome"/>
</dbReference>
<keyword evidence="1" id="KW-1133">Transmembrane helix</keyword>
<reference evidence="3" key="2">
    <citation type="submission" date="2011-02" db="EMBL/GenBank/DDBJ databases">
        <title>The complete genome of Fluviicola taffensis DSM 16823.</title>
        <authorList>
            <consortium name="US DOE Joint Genome Institute (JGI-PGF)"/>
            <person name="Lucas S."/>
            <person name="Copeland A."/>
            <person name="Lapidus A."/>
            <person name="Bruce D."/>
            <person name="Goodwin L."/>
            <person name="Pitluck S."/>
            <person name="Kyrpides N."/>
            <person name="Mavromatis K."/>
            <person name="Ivanova N."/>
            <person name="Mikhailova N."/>
            <person name="Pagani I."/>
            <person name="Chertkov O."/>
            <person name="Detter J.C."/>
            <person name="Han C."/>
            <person name="Tapia R."/>
            <person name="Land M."/>
            <person name="Hauser L."/>
            <person name="Markowitz V."/>
            <person name="Cheng J.-F."/>
            <person name="Hugenholtz P."/>
            <person name="Woyke T."/>
            <person name="Wu D."/>
            <person name="Tindall B."/>
            <person name="Pomrenke H.G."/>
            <person name="Brambilla E."/>
            <person name="Klenk H.-P."/>
            <person name="Eisen J.A."/>
        </authorList>
    </citation>
    <scope>NUCLEOTIDE SEQUENCE [LARGE SCALE GENOMIC DNA]</scope>
    <source>
        <strain evidence="3">DSM 16823 / RW262 / RW262</strain>
    </source>
</reference>
<organism evidence="2 3">
    <name type="scientific">Fluviicola taffensis (strain DSM 16823 / NCIMB 13979 / RW262)</name>
    <dbReference type="NCBI Taxonomy" id="755732"/>
    <lineage>
        <taxon>Bacteria</taxon>
        <taxon>Pseudomonadati</taxon>
        <taxon>Bacteroidota</taxon>
        <taxon>Flavobacteriia</taxon>
        <taxon>Flavobacteriales</taxon>
        <taxon>Crocinitomicaceae</taxon>
        <taxon>Fluviicola</taxon>
    </lineage>
</organism>
<dbReference type="HOGENOM" id="CLU_542636_0_0_10"/>
<evidence type="ECO:0000313" key="2">
    <source>
        <dbReference type="EMBL" id="AEA43588.1"/>
    </source>
</evidence>
<dbReference type="STRING" id="755732.Fluta_1596"/>
<keyword evidence="1" id="KW-0812">Transmembrane</keyword>
<dbReference type="OrthoDB" id="9553306at2"/>
<keyword evidence="1" id="KW-0472">Membrane</keyword>
<dbReference type="RefSeq" id="WP_013686359.1">
    <property type="nucleotide sequence ID" value="NC_015321.1"/>
</dbReference>
<reference evidence="2 3" key="1">
    <citation type="journal article" date="2011" name="Stand. Genomic Sci.">
        <title>Complete genome sequence of the gliding freshwater bacterium Fluviicola taffensis type strain (RW262).</title>
        <authorList>
            <person name="Woyke T."/>
            <person name="Chertkov O."/>
            <person name="Lapidus A."/>
            <person name="Nolan M."/>
            <person name="Lucas S."/>
            <person name="Del Rio T.G."/>
            <person name="Tice H."/>
            <person name="Cheng J.F."/>
            <person name="Tapia R."/>
            <person name="Han C."/>
            <person name="Goodwin L."/>
            <person name="Pitluck S."/>
            <person name="Liolios K."/>
            <person name="Pagani I."/>
            <person name="Ivanova N."/>
            <person name="Huntemann M."/>
            <person name="Mavromatis K."/>
            <person name="Mikhailova N."/>
            <person name="Pati A."/>
            <person name="Chen A."/>
            <person name="Palaniappan K."/>
            <person name="Land M."/>
            <person name="Hauser L."/>
            <person name="Brambilla E.M."/>
            <person name="Rohde M."/>
            <person name="Mwirichia R."/>
            <person name="Sikorski J."/>
            <person name="Tindall B.J."/>
            <person name="Goker M."/>
            <person name="Bristow J."/>
            <person name="Eisen J.A."/>
            <person name="Markowitz V."/>
            <person name="Hugenholtz P."/>
            <person name="Klenk H.P."/>
            <person name="Kyrpides N.C."/>
        </authorList>
    </citation>
    <scope>NUCLEOTIDE SEQUENCE [LARGE SCALE GENOMIC DNA]</scope>
    <source>
        <strain evidence="3">DSM 16823 / RW262 / RW262</strain>
    </source>
</reference>
<evidence type="ECO:0000313" key="3">
    <source>
        <dbReference type="Proteomes" id="UP000007463"/>
    </source>
</evidence>
<proteinExistence type="predicted"/>
<gene>
    <name evidence="2" type="ordered locus">Fluta_1596</name>
</gene>
<sequence length="502" mass="57765">MKYLQLGAVKKENPNIQFPLSEAEKVEFLETCKSIFPNATEKELTHFVGVCSSSKALIFASWVETDSNLFSTLQKGEFSDLFKDSLKLKEHALYEEFKLFLEPFLFSIYTNKISSISEKNSHFFASYSILLPAYQQNLVQDSISEWVLSQKEELSIALKKAKKDTDLHKLVAAYLSENRILTLDSLNLNHYRIKTQLLEFFMGLTFHPKSSSRFLLFLSQRLLQLQLTDEHRKQVTEFGSNVKKGKIVVESSRISWLRLSGIILLLLICVVGIIALFYVKEDPENDLAQEQTAYMAFSKEERQKLDSLITEVKSEKRLVDDARLDSNLPFVGEDLVEKRTWTNALFRDLINHWAHNDSVPFTKLFTQSKPFSSTYPQTKPLSKKGGNAKVEFHNETDLMALVVVFQNSKNGLIYTKYVHSKSLAKWTMNEGDYLFVLPGNKVPSNMKFGNLPFKELDQHFYENLGISYRVDAFQGKKIKLIWENLGNNNSYLMDLSNALIKE</sequence>
<dbReference type="AlphaFoldDB" id="F2IFW7"/>
<protein>
    <submittedName>
        <fullName evidence="2">Uncharacterized protein</fullName>
    </submittedName>
</protein>
<feature type="transmembrane region" description="Helical" evidence="1">
    <location>
        <begin position="256"/>
        <end position="279"/>
    </location>
</feature>
<keyword evidence="3" id="KW-1185">Reference proteome</keyword>
<evidence type="ECO:0000256" key="1">
    <source>
        <dbReference type="SAM" id="Phobius"/>
    </source>
</evidence>
<dbReference type="EMBL" id="CP002542">
    <property type="protein sequence ID" value="AEA43588.1"/>
    <property type="molecule type" value="Genomic_DNA"/>
</dbReference>
<name>F2IFW7_FLUTR</name>